<evidence type="ECO:0000256" key="3">
    <source>
        <dbReference type="ARBA" id="ARBA00023295"/>
    </source>
</evidence>
<gene>
    <name evidence="5" type="ordered locus">Cycma_3765</name>
</gene>
<evidence type="ECO:0000313" key="6">
    <source>
        <dbReference type="Proteomes" id="UP000001635"/>
    </source>
</evidence>
<name>G0J2Z0_CYCMS</name>
<dbReference type="InterPro" id="IPR049166">
    <property type="entry name" value="GH39_cat"/>
</dbReference>
<evidence type="ECO:0000256" key="1">
    <source>
        <dbReference type="ARBA" id="ARBA00008875"/>
    </source>
</evidence>
<proteinExistence type="inferred from homology"/>
<evidence type="ECO:0000313" key="5">
    <source>
        <dbReference type="EMBL" id="AEL27477.1"/>
    </source>
</evidence>
<keyword evidence="6" id="KW-1185">Reference proteome</keyword>
<dbReference type="KEGG" id="cmr:Cycma_3765"/>
<sequence>MTMRYLKIFVISLIFSWLSCEEGLTQDSYSFEILGKLKTYSASEIESSRWSIGGETLDRDYADYHAYKEYLGPSGAKRIRLQGGWAKSEQVKGVYDFEWLDKIIDDALSQDVQPWLQVSYGNPIYPGGGEAALAGGIPTSEEALEAWDQWVEAMVNRYKEKVKEWEIWNEPDISKKMTAEEFAAFHVRTGDIIKSIQPDAKIIALGLAGLSRTEYVKSILDILKSKNKLDQFDVLSFHGYNSVPERSYSAVAKLRKIVNSFNPEIELWQGENGAPSTPKGQSVGAMTKYDWSETSQAKWVLRRMLGDMGHGVDVTSIFQISDMQYAKGDHFAGLNSKGLLKVAPDGSIERPKLSYKAFQNTVSVFSGEISKIEEAEVEKEIKDLMVFSYTKKGVKGAAITLWIGGVKPEDSMDTQFVSFTITHTKIIKPVFLNLMDGTVYALDEDNYIRNGKVLSLQNIPIGDWPVVILDEDWLELVNN</sequence>
<keyword evidence="2" id="KW-0378">Hydrolase</keyword>
<dbReference type="Pfam" id="PF01229">
    <property type="entry name" value="Glyco_hydro_39"/>
    <property type="match status" value="1"/>
</dbReference>
<dbReference type="Gene3D" id="3.20.20.80">
    <property type="entry name" value="Glycosidases"/>
    <property type="match status" value="1"/>
</dbReference>
<dbReference type="PROSITE" id="PS51257">
    <property type="entry name" value="PROKAR_LIPOPROTEIN"/>
    <property type="match status" value="1"/>
</dbReference>
<dbReference type="AlphaFoldDB" id="G0J2Z0"/>
<protein>
    <recommendedName>
        <fullName evidence="4">Glycosyl hydrolases family 39 N-terminal catalytic domain-containing protein</fullName>
    </recommendedName>
</protein>
<dbReference type="HOGENOM" id="CLU_537293_0_0_10"/>
<dbReference type="Proteomes" id="UP000001635">
    <property type="component" value="Chromosome"/>
</dbReference>
<dbReference type="SUPFAM" id="SSF51445">
    <property type="entry name" value="(Trans)glycosidases"/>
    <property type="match status" value="1"/>
</dbReference>
<dbReference type="GO" id="GO:0004553">
    <property type="term" value="F:hydrolase activity, hydrolyzing O-glycosyl compounds"/>
    <property type="evidence" value="ECO:0007669"/>
    <property type="project" value="TreeGrafter"/>
</dbReference>
<dbReference type="InterPro" id="IPR017853">
    <property type="entry name" value="GH"/>
</dbReference>
<reference evidence="6" key="1">
    <citation type="submission" date="2011-07" db="EMBL/GenBank/DDBJ databases">
        <title>The complete genome of Cyclobacterium marinum DSM 745.</title>
        <authorList>
            <person name="Lucas S."/>
            <person name="Han J."/>
            <person name="Lapidus A."/>
            <person name="Bruce D."/>
            <person name="Goodwin L."/>
            <person name="Pitluck S."/>
            <person name="Peters L."/>
            <person name="Kyrpides N."/>
            <person name="Mavromatis K."/>
            <person name="Ivanova N."/>
            <person name="Ovchinnikova G."/>
            <person name="Chertkov O."/>
            <person name="Detter J.C."/>
            <person name="Tapia R."/>
            <person name="Han C."/>
            <person name="Land M."/>
            <person name="Hauser L."/>
            <person name="Markowitz V."/>
            <person name="Cheng J.-F."/>
            <person name="Hugenholtz P."/>
            <person name="Woyke T."/>
            <person name="Wu D."/>
            <person name="Tindall B."/>
            <person name="Schuetze A."/>
            <person name="Brambilla E."/>
            <person name="Klenk H.-P."/>
            <person name="Eisen J.A."/>
        </authorList>
    </citation>
    <scope>NUCLEOTIDE SEQUENCE [LARGE SCALE GENOMIC DNA]</scope>
    <source>
        <strain evidence="6">ATCC 25205 / DSM 745 / LMG 13164 / NCIMB 1802</strain>
    </source>
</reference>
<evidence type="ECO:0000259" key="4">
    <source>
        <dbReference type="Pfam" id="PF01229"/>
    </source>
</evidence>
<dbReference type="EMBL" id="CP002955">
    <property type="protein sequence ID" value="AEL27477.1"/>
    <property type="molecule type" value="Genomic_DNA"/>
</dbReference>
<dbReference type="STRING" id="880070.Cycma_3765"/>
<dbReference type="PANTHER" id="PTHR12631">
    <property type="entry name" value="ALPHA-L-IDURONIDASE"/>
    <property type="match status" value="1"/>
</dbReference>
<dbReference type="InterPro" id="IPR051923">
    <property type="entry name" value="Glycosyl_Hydrolase_39"/>
</dbReference>
<accession>G0J2Z0</accession>
<comment type="similarity">
    <text evidence="1">Belongs to the glycosyl hydrolase 39 family.</text>
</comment>
<feature type="domain" description="Glycosyl hydrolases family 39 N-terminal catalytic" evidence="4">
    <location>
        <begin position="87"/>
        <end position="257"/>
    </location>
</feature>
<organism evidence="5 6">
    <name type="scientific">Cyclobacterium marinum (strain ATCC 25205 / DSM 745 / LMG 13164 / NCIMB 1802)</name>
    <name type="common">Flectobacillus marinus</name>
    <dbReference type="NCBI Taxonomy" id="880070"/>
    <lineage>
        <taxon>Bacteria</taxon>
        <taxon>Pseudomonadati</taxon>
        <taxon>Bacteroidota</taxon>
        <taxon>Cytophagia</taxon>
        <taxon>Cytophagales</taxon>
        <taxon>Cyclobacteriaceae</taxon>
        <taxon>Cyclobacterium</taxon>
    </lineage>
</organism>
<dbReference type="eggNOG" id="COG3664">
    <property type="taxonomic scope" value="Bacteria"/>
</dbReference>
<evidence type="ECO:0000256" key="2">
    <source>
        <dbReference type="ARBA" id="ARBA00022801"/>
    </source>
</evidence>
<dbReference type="PANTHER" id="PTHR12631:SF10">
    <property type="entry name" value="BETA-XYLOSIDASE-LIKE PROTEIN-RELATED"/>
    <property type="match status" value="1"/>
</dbReference>
<keyword evidence="3" id="KW-0326">Glycosidase</keyword>